<protein>
    <recommendedName>
        <fullName evidence="21">Mitochondrial nicotinamide adenine dinucleotide transporter 1</fullName>
    </recommendedName>
</protein>
<organism evidence="19 20">
    <name type="scientific">Naumovozyma castellii</name>
    <name type="common">Yeast</name>
    <name type="synonym">Saccharomyces castellii</name>
    <dbReference type="NCBI Taxonomy" id="27288"/>
    <lineage>
        <taxon>Eukaryota</taxon>
        <taxon>Fungi</taxon>
        <taxon>Dikarya</taxon>
        <taxon>Ascomycota</taxon>
        <taxon>Saccharomycotina</taxon>
        <taxon>Saccharomycetes</taxon>
        <taxon>Saccharomycetales</taxon>
        <taxon>Saccharomycetaceae</taxon>
        <taxon>Naumovozyma</taxon>
    </lineage>
</organism>
<dbReference type="KEGG" id="ncs:NCAS_0A13150"/>
<feature type="transmembrane region" description="Helical" evidence="18">
    <location>
        <begin position="162"/>
        <end position="186"/>
    </location>
</feature>
<evidence type="ECO:0000313" key="19">
    <source>
        <dbReference type="EMBL" id="CCC67873.1"/>
    </source>
</evidence>
<keyword evidence="20" id="KW-1185">Reference proteome</keyword>
<dbReference type="FunCoup" id="G0V8S4">
    <property type="interactions" value="341"/>
</dbReference>
<dbReference type="PANTHER" id="PTHR45683">
    <property type="entry name" value="MITOCHONDRIAL NICOTINAMIDE ADENINE DINUCLEOTIDE TRANSPORTER 1-RELATED-RELATED"/>
    <property type="match status" value="1"/>
</dbReference>
<dbReference type="InterPro" id="IPR002067">
    <property type="entry name" value="MCP"/>
</dbReference>
<evidence type="ECO:0000313" key="20">
    <source>
        <dbReference type="Proteomes" id="UP000001640"/>
    </source>
</evidence>
<name>G0V8S4_NAUCA</name>
<comment type="catalytic activity">
    <reaction evidence="11">
        <text>deamido-NAD(+)(in) + NAD(+)(out) = deamido-NAD(+)(out) + NAD(+)(in)</text>
        <dbReference type="Rhea" id="RHEA:65428"/>
        <dbReference type="ChEBI" id="CHEBI:57540"/>
        <dbReference type="ChEBI" id="CHEBI:58437"/>
    </reaction>
    <physiologicalReaction direction="left-to-right" evidence="11">
        <dbReference type="Rhea" id="RHEA:65429"/>
    </physiologicalReaction>
</comment>
<dbReference type="InterPro" id="IPR044712">
    <property type="entry name" value="SLC25A32-like"/>
</dbReference>
<sequence length="365" mass="40934">MQHDGKNTDDMKNLPQESLKNEHLLTEDAKSASHLYQNMLLQSHEPEKHIASTVIQSKLHLSDPKITALSGALAGFLSGIIVCPLDVTKTRLQAQGIQSIENPYYRGVLGTMSTIVVDEGVRGLYKGLIPIILGYFPTWMIYFSVYEFAKDLYPRVLPNSDFISHSCSAITAGAASTVLTNPIWVVKTRLMLQTPLGESRTHYRGTIDAFKKIITQEGVRTLYTGLVPSMFGLLHVAIHFPVYEKLKNRLHCDTITGGHNSQEHSLHLTRLIIASSASKMLASILTYPHEILRTRMQLKSDKLLISKHKLLDLIKRTYRYEGLLGFYSGFATNLLRTVPASAITLVSFEYFRNALLKINQDHPSL</sequence>
<evidence type="ECO:0000256" key="12">
    <source>
        <dbReference type="ARBA" id="ARBA00052051"/>
    </source>
</evidence>
<feature type="repeat" description="Solcar" evidence="16">
    <location>
        <begin position="266"/>
        <end position="354"/>
    </location>
</feature>
<feature type="transmembrane region" description="Helical" evidence="18">
    <location>
        <begin position="221"/>
        <end position="240"/>
    </location>
</feature>
<evidence type="ECO:0000256" key="10">
    <source>
        <dbReference type="ARBA" id="ARBA00050736"/>
    </source>
</evidence>
<keyword evidence="7 18" id="KW-1133">Transmembrane helix</keyword>
<feature type="repeat" description="Solcar" evidence="16">
    <location>
        <begin position="160"/>
        <end position="249"/>
    </location>
</feature>
<dbReference type="HOGENOM" id="CLU_015166_6_1_1"/>
<evidence type="ECO:0008006" key="21">
    <source>
        <dbReference type="Google" id="ProtNLM"/>
    </source>
</evidence>
<evidence type="ECO:0000256" key="16">
    <source>
        <dbReference type="PROSITE-ProRule" id="PRU00282"/>
    </source>
</evidence>
<keyword evidence="3 17" id="KW-0813">Transport</keyword>
<keyword evidence="8" id="KW-0496">Mitochondrion</keyword>
<dbReference type="AlphaFoldDB" id="G0V8S4"/>
<reference evidence="19 20" key="1">
    <citation type="journal article" date="2011" name="Proc. Natl. Acad. Sci. U.S.A.">
        <title>Evolutionary erosion of yeast sex chromosomes by mating-type switching accidents.</title>
        <authorList>
            <person name="Gordon J.L."/>
            <person name="Armisen D."/>
            <person name="Proux-Wera E."/>
            <person name="Oheigeartaigh S.S."/>
            <person name="Byrne K.P."/>
            <person name="Wolfe K.H."/>
        </authorList>
    </citation>
    <scope>NUCLEOTIDE SEQUENCE [LARGE SCALE GENOMIC DNA]</scope>
    <source>
        <strain evidence="20">ATCC 76901 / BCRC 22586 / CBS 4309 / NBRC 1992 / NRRL Y-12630</strain>
    </source>
</reference>
<dbReference type="InParanoid" id="G0V8S4"/>
<feature type="transmembrane region" description="Helical" evidence="18">
    <location>
        <begin position="123"/>
        <end position="142"/>
    </location>
</feature>
<comment type="function">
    <text evidence="15">Mitochondrial inner membrane carrier protein that mediates the import of NAD(+) into mitochondria. Can transport NAD(+) by unidirectional transport or by exchange with intramitochondrially generated dAMP and dGMP. Also able to transport NAD(+) by exchange with AMP, GMP or deamido-NAD (+) in vitro.</text>
</comment>
<comment type="similarity">
    <text evidence="2 17">Belongs to the mitochondrial carrier (TC 2.A.29) family.</text>
</comment>
<keyword evidence="5" id="KW-0677">Repeat</keyword>
<dbReference type="GO" id="GO:0005743">
    <property type="term" value="C:mitochondrial inner membrane"/>
    <property type="evidence" value="ECO:0007669"/>
    <property type="project" value="UniProtKB-SubCell"/>
</dbReference>
<evidence type="ECO:0000256" key="14">
    <source>
        <dbReference type="ARBA" id="ARBA00052961"/>
    </source>
</evidence>
<proteinExistence type="inferred from homology"/>
<evidence type="ECO:0000256" key="7">
    <source>
        <dbReference type="ARBA" id="ARBA00022989"/>
    </source>
</evidence>
<dbReference type="FunFam" id="1.50.40.10:FF:000106">
    <property type="entry name" value="NAD+ transporter"/>
    <property type="match status" value="1"/>
</dbReference>
<keyword evidence="6" id="KW-0999">Mitochondrion inner membrane</keyword>
<evidence type="ECO:0000256" key="6">
    <source>
        <dbReference type="ARBA" id="ARBA00022792"/>
    </source>
</evidence>
<evidence type="ECO:0000256" key="9">
    <source>
        <dbReference type="ARBA" id="ARBA00023136"/>
    </source>
</evidence>
<reference key="2">
    <citation type="submission" date="2011-08" db="EMBL/GenBank/DDBJ databases">
        <title>Genome sequence of Naumovozyma castellii.</title>
        <authorList>
            <person name="Gordon J.L."/>
            <person name="Armisen D."/>
            <person name="Proux-Wera E."/>
            <person name="OhEigeartaigh S.S."/>
            <person name="Byrne K.P."/>
            <person name="Wolfe K.H."/>
        </authorList>
    </citation>
    <scope>NUCLEOTIDE SEQUENCE</scope>
    <source>
        <strain>Type strain:CBS 4309</strain>
    </source>
</reference>
<dbReference type="PRINTS" id="PR00926">
    <property type="entry name" value="MITOCARRIER"/>
</dbReference>
<dbReference type="RefSeq" id="XP_003674253.1">
    <property type="nucleotide sequence ID" value="XM_003674205.1"/>
</dbReference>
<evidence type="ECO:0000256" key="1">
    <source>
        <dbReference type="ARBA" id="ARBA00004448"/>
    </source>
</evidence>
<dbReference type="Gene3D" id="1.50.40.10">
    <property type="entry name" value="Mitochondrial carrier domain"/>
    <property type="match status" value="1"/>
</dbReference>
<comment type="catalytic activity">
    <reaction evidence="14">
        <text>dAMP(in) + NAD(+)(out) = dAMP(out) + NAD(+)(in)</text>
        <dbReference type="Rhea" id="RHEA:65412"/>
        <dbReference type="ChEBI" id="CHEBI:57540"/>
        <dbReference type="ChEBI" id="CHEBI:58245"/>
    </reaction>
    <physiologicalReaction direction="left-to-right" evidence="14">
        <dbReference type="Rhea" id="RHEA:65413"/>
    </physiologicalReaction>
</comment>
<keyword evidence="9 16" id="KW-0472">Membrane</keyword>
<dbReference type="SUPFAM" id="SSF103506">
    <property type="entry name" value="Mitochondrial carrier"/>
    <property type="match status" value="1"/>
</dbReference>
<evidence type="ECO:0000256" key="13">
    <source>
        <dbReference type="ARBA" id="ARBA00052827"/>
    </source>
</evidence>
<evidence type="ECO:0000256" key="15">
    <source>
        <dbReference type="ARBA" id="ARBA00059403"/>
    </source>
</evidence>
<evidence type="ECO:0000256" key="5">
    <source>
        <dbReference type="ARBA" id="ARBA00022737"/>
    </source>
</evidence>
<dbReference type="PROSITE" id="PS50920">
    <property type="entry name" value="SOLCAR"/>
    <property type="match status" value="3"/>
</dbReference>
<gene>
    <name evidence="19" type="primary">NCAS0A13150</name>
    <name evidence="19" type="ordered locus">NCAS_0A13150</name>
</gene>
<dbReference type="Pfam" id="PF00153">
    <property type="entry name" value="Mito_carr"/>
    <property type="match status" value="3"/>
</dbReference>
<evidence type="ECO:0000256" key="3">
    <source>
        <dbReference type="ARBA" id="ARBA00022448"/>
    </source>
</evidence>
<accession>G0V8S4</accession>
<dbReference type="EMBL" id="HE576752">
    <property type="protein sequence ID" value="CCC67873.1"/>
    <property type="molecule type" value="Genomic_DNA"/>
</dbReference>
<feature type="transmembrane region" description="Helical" evidence="18">
    <location>
        <begin position="66"/>
        <end position="85"/>
    </location>
</feature>
<feature type="repeat" description="Solcar" evidence="16">
    <location>
        <begin position="62"/>
        <end position="152"/>
    </location>
</feature>
<evidence type="ECO:0000256" key="18">
    <source>
        <dbReference type="SAM" id="Phobius"/>
    </source>
</evidence>
<evidence type="ECO:0000256" key="4">
    <source>
        <dbReference type="ARBA" id="ARBA00022692"/>
    </source>
</evidence>
<evidence type="ECO:0000256" key="2">
    <source>
        <dbReference type="ARBA" id="ARBA00006375"/>
    </source>
</evidence>
<evidence type="ECO:0000256" key="11">
    <source>
        <dbReference type="ARBA" id="ARBA00051263"/>
    </source>
</evidence>
<dbReference type="eggNOG" id="KOG0764">
    <property type="taxonomic scope" value="Eukaryota"/>
</dbReference>
<evidence type="ECO:0000256" key="8">
    <source>
        <dbReference type="ARBA" id="ARBA00023128"/>
    </source>
</evidence>
<dbReference type="InterPro" id="IPR023395">
    <property type="entry name" value="MCP_dom_sf"/>
</dbReference>
<comment type="catalytic activity">
    <reaction evidence="10">
        <text>dGMP(in) + NAD(+)(out) = dGMP(out) + NAD(+)(in)</text>
        <dbReference type="Rhea" id="RHEA:65416"/>
        <dbReference type="ChEBI" id="CHEBI:57540"/>
        <dbReference type="ChEBI" id="CHEBI:57673"/>
    </reaction>
    <physiologicalReaction direction="left-to-right" evidence="10">
        <dbReference type="Rhea" id="RHEA:65417"/>
    </physiologicalReaction>
</comment>
<dbReference type="GO" id="GO:0051724">
    <property type="term" value="F:NAD transmembrane transporter activity"/>
    <property type="evidence" value="ECO:0007669"/>
    <property type="project" value="UniProtKB-ARBA"/>
</dbReference>
<dbReference type="OrthoDB" id="10266426at2759"/>
<comment type="subcellular location">
    <subcellularLocation>
        <location evidence="1">Mitochondrion inner membrane</location>
        <topology evidence="1">Multi-pass membrane protein</topology>
    </subcellularLocation>
</comment>
<dbReference type="OMA" id="AFYNGMG"/>
<dbReference type="FunFam" id="1.50.40.10:FF:000081">
    <property type="entry name" value="NAD+ transporter"/>
    <property type="match status" value="1"/>
</dbReference>
<dbReference type="GO" id="GO:1990549">
    <property type="term" value="P:mitochondrial NAD transmembrane transport"/>
    <property type="evidence" value="ECO:0007669"/>
    <property type="project" value="UniProtKB-ARBA"/>
</dbReference>
<comment type="catalytic activity">
    <reaction evidence="12">
        <text>AMP(in) + NAD(+)(out) = AMP(out) + NAD(+)(in)</text>
        <dbReference type="Rhea" id="RHEA:65424"/>
        <dbReference type="ChEBI" id="CHEBI:57540"/>
        <dbReference type="ChEBI" id="CHEBI:456215"/>
    </reaction>
    <physiologicalReaction direction="left-to-right" evidence="12">
        <dbReference type="Rhea" id="RHEA:65425"/>
    </physiologicalReaction>
</comment>
<comment type="catalytic activity">
    <reaction evidence="13">
        <text>GMP(in) + NAD(+)(out) = GMP(out) + NAD(+)(in)</text>
        <dbReference type="Rhea" id="RHEA:65420"/>
        <dbReference type="ChEBI" id="CHEBI:57540"/>
        <dbReference type="ChEBI" id="CHEBI:58115"/>
    </reaction>
    <physiologicalReaction direction="left-to-right" evidence="13">
        <dbReference type="Rhea" id="RHEA:65421"/>
    </physiologicalReaction>
</comment>
<dbReference type="InterPro" id="IPR018108">
    <property type="entry name" value="MCP_transmembrane"/>
</dbReference>
<keyword evidence="4 16" id="KW-0812">Transmembrane</keyword>
<evidence type="ECO:0000256" key="17">
    <source>
        <dbReference type="RuleBase" id="RU000488"/>
    </source>
</evidence>
<dbReference type="GeneID" id="96901351"/>
<dbReference type="Proteomes" id="UP000001640">
    <property type="component" value="Chromosome 1"/>
</dbReference>